<organism evidence="1 2">
    <name type="scientific">Acaulospora colombiana</name>
    <dbReference type="NCBI Taxonomy" id="27376"/>
    <lineage>
        <taxon>Eukaryota</taxon>
        <taxon>Fungi</taxon>
        <taxon>Fungi incertae sedis</taxon>
        <taxon>Mucoromycota</taxon>
        <taxon>Glomeromycotina</taxon>
        <taxon>Glomeromycetes</taxon>
        <taxon>Diversisporales</taxon>
        <taxon>Acaulosporaceae</taxon>
        <taxon>Acaulospora</taxon>
    </lineage>
</organism>
<comment type="caution">
    <text evidence="1">The sequence shown here is derived from an EMBL/GenBank/DDBJ whole genome shotgun (WGS) entry which is preliminary data.</text>
</comment>
<name>A0ACA9L393_9GLOM</name>
<protein>
    <submittedName>
        <fullName evidence="1">12276_t:CDS:1</fullName>
    </submittedName>
</protein>
<dbReference type="EMBL" id="CAJVPT010004485">
    <property type="protein sequence ID" value="CAG8508819.1"/>
    <property type="molecule type" value="Genomic_DNA"/>
</dbReference>
<gene>
    <name evidence="1" type="ORF">ACOLOM_LOCUS3126</name>
</gene>
<keyword evidence="2" id="KW-1185">Reference proteome</keyword>
<dbReference type="Proteomes" id="UP000789525">
    <property type="component" value="Unassembled WGS sequence"/>
</dbReference>
<accession>A0ACA9L393</accession>
<reference evidence="1" key="1">
    <citation type="submission" date="2021-06" db="EMBL/GenBank/DDBJ databases">
        <authorList>
            <person name="Kallberg Y."/>
            <person name="Tangrot J."/>
            <person name="Rosling A."/>
        </authorList>
    </citation>
    <scope>NUCLEOTIDE SEQUENCE</scope>
    <source>
        <strain evidence="1">CL356</strain>
    </source>
</reference>
<evidence type="ECO:0000313" key="1">
    <source>
        <dbReference type="EMBL" id="CAG8508819.1"/>
    </source>
</evidence>
<feature type="non-terminal residue" evidence="1">
    <location>
        <position position="1"/>
    </location>
</feature>
<proteinExistence type="predicted"/>
<evidence type="ECO:0000313" key="2">
    <source>
        <dbReference type="Proteomes" id="UP000789525"/>
    </source>
</evidence>
<sequence>FLTGRYTKEYLKTGVDFPSKQTVLKYAENEKNWQILEEVRRVSDEVGRSPAEVSINWTLQQPDVTSLVVAARNVGILDENLRALEFKLTPQQLYRLNAISLPTEYPNHSQPNPIYLANSPKPEFLRELEEFKPIGVQSDEPPSDQSRGAAV</sequence>